<name>A0A7R9L5U7_9ACAR</name>
<dbReference type="Proteomes" id="UP000759131">
    <property type="component" value="Unassembled WGS sequence"/>
</dbReference>
<protein>
    <submittedName>
        <fullName evidence="1">Uncharacterized protein</fullName>
    </submittedName>
</protein>
<accession>A0A7R9L5U7</accession>
<evidence type="ECO:0000313" key="2">
    <source>
        <dbReference type="Proteomes" id="UP000759131"/>
    </source>
</evidence>
<evidence type="ECO:0000313" key="1">
    <source>
        <dbReference type="EMBL" id="CAD7635638.1"/>
    </source>
</evidence>
<gene>
    <name evidence="1" type="ORF">OSB1V03_LOCUS16029</name>
</gene>
<sequence length="117" mass="13184">MLCDEQWRAVHFNETIKEAKCSLFETALGLDLTQFKPKLAALLTGLTSGKFASSFKNNVMSGIIGEISQLFGQIYTDAEKCSLSLANPSDRCHNIKMFIKEIDRLFYLVELQVLAKF</sequence>
<proteinExistence type="predicted"/>
<dbReference type="AlphaFoldDB" id="A0A7R9L5U7"/>
<dbReference type="EMBL" id="OC871921">
    <property type="protein sequence ID" value="CAD7635638.1"/>
    <property type="molecule type" value="Genomic_DNA"/>
</dbReference>
<reference evidence="1" key="1">
    <citation type="submission" date="2020-11" db="EMBL/GenBank/DDBJ databases">
        <authorList>
            <person name="Tran Van P."/>
        </authorList>
    </citation>
    <scope>NUCLEOTIDE SEQUENCE</scope>
</reference>
<dbReference type="EMBL" id="CAJPIZ010017346">
    <property type="protein sequence ID" value="CAG2116068.1"/>
    <property type="molecule type" value="Genomic_DNA"/>
</dbReference>
<organism evidence="1">
    <name type="scientific">Medioppia subpectinata</name>
    <dbReference type="NCBI Taxonomy" id="1979941"/>
    <lineage>
        <taxon>Eukaryota</taxon>
        <taxon>Metazoa</taxon>
        <taxon>Ecdysozoa</taxon>
        <taxon>Arthropoda</taxon>
        <taxon>Chelicerata</taxon>
        <taxon>Arachnida</taxon>
        <taxon>Acari</taxon>
        <taxon>Acariformes</taxon>
        <taxon>Sarcoptiformes</taxon>
        <taxon>Oribatida</taxon>
        <taxon>Brachypylina</taxon>
        <taxon>Oppioidea</taxon>
        <taxon>Oppiidae</taxon>
        <taxon>Medioppia</taxon>
    </lineage>
</organism>
<keyword evidence="2" id="KW-1185">Reference proteome</keyword>
<dbReference type="OrthoDB" id="6500392at2759"/>